<dbReference type="AlphaFoldDB" id="A0A016WWV1"/>
<comment type="caution">
    <text evidence="1">The sequence shown here is derived from an EMBL/GenBank/DDBJ whole genome shotgun (WGS) entry which is preliminary data.</text>
</comment>
<accession>A0A016WWV1</accession>
<dbReference type="EMBL" id="JARK01000092">
    <property type="protein sequence ID" value="EYC43493.1"/>
    <property type="molecule type" value="Genomic_DNA"/>
</dbReference>
<keyword evidence="2" id="KW-1185">Reference proteome</keyword>
<reference evidence="2" key="1">
    <citation type="journal article" date="2015" name="Nat. Genet.">
        <title>The genome and transcriptome of the zoonotic hookworm Ancylostoma ceylanicum identify infection-specific gene families.</title>
        <authorList>
            <person name="Schwarz E.M."/>
            <person name="Hu Y."/>
            <person name="Antoshechkin I."/>
            <person name="Miller M.M."/>
            <person name="Sternberg P.W."/>
            <person name="Aroian R.V."/>
        </authorList>
    </citation>
    <scope>NUCLEOTIDE SEQUENCE</scope>
    <source>
        <strain evidence="2">HY135</strain>
    </source>
</reference>
<protein>
    <submittedName>
        <fullName evidence="1">Uncharacterized protein</fullName>
    </submittedName>
</protein>
<gene>
    <name evidence="1" type="primary">Acey_s0492.g2426</name>
    <name evidence="1" type="ORF">Y032_0492g2426</name>
</gene>
<proteinExistence type="predicted"/>
<evidence type="ECO:0000313" key="1">
    <source>
        <dbReference type="EMBL" id="EYC43493.1"/>
    </source>
</evidence>
<organism evidence="1 2">
    <name type="scientific">Ancylostoma ceylanicum</name>
    <dbReference type="NCBI Taxonomy" id="53326"/>
    <lineage>
        <taxon>Eukaryota</taxon>
        <taxon>Metazoa</taxon>
        <taxon>Ecdysozoa</taxon>
        <taxon>Nematoda</taxon>
        <taxon>Chromadorea</taxon>
        <taxon>Rhabditida</taxon>
        <taxon>Rhabditina</taxon>
        <taxon>Rhabditomorpha</taxon>
        <taxon>Strongyloidea</taxon>
        <taxon>Ancylostomatidae</taxon>
        <taxon>Ancylostomatinae</taxon>
        <taxon>Ancylostoma</taxon>
    </lineage>
</organism>
<dbReference type="Proteomes" id="UP000024635">
    <property type="component" value="Unassembled WGS sequence"/>
</dbReference>
<sequence length="104" mass="11711">MFQGFVRVVKLLENEGEQRRLFGATADFDTSFSYGSHSYDRRRFGALAVYGSSCIYHWCLYCRSCSILWCGACGQVRTAVVSCACRCGNTTLNVCLWINAYSTM</sequence>
<name>A0A016WWV1_9BILA</name>
<evidence type="ECO:0000313" key="2">
    <source>
        <dbReference type="Proteomes" id="UP000024635"/>
    </source>
</evidence>